<evidence type="ECO:0000256" key="4">
    <source>
        <dbReference type="ARBA" id="ARBA00022806"/>
    </source>
</evidence>
<dbReference type="GO" id="GO:0016887">
    <property type="term" value="F:ATP hydrolysis activity"/>
    <property type="evidence" value="ECO:0007669"/>
    <property type="project" value="InterPro"/>
</dbReference>
<keyword evidence="6" id="KW-0238">DNA-binding</keyword>
<keyword evidence="4" id="KW-0347">Helicase</keyword>
<evidence type="ECO:0000256" key="3">
    <source>
        <dbReference type="ARBA" id="ARBA00022741"/>
    </source>
</evidence>
<name>A0A3P7NNU5_DIBLA</name>
<evidence type="ECO:0000256" key="7">
    <source>
        <dbReference type="ARBA" id="ARBA00023242"/>
    </source>
</evidence>
<keyword evidence="10" id="KW-1185">Reference proteome</keyword>
<feature type="domain" description="SNF2 N-terminal" evidence="8">
    <location>
        <begin position="41"/>
        <end position="108"/>
    </location>
</feature>
<dbReference type="GO" id="GO:0005634">
    <property type="term" value="C:nucleus"/>
    <property type="evidence" value="ECO:0007669"/>
    <property type="project" value="UniProtKB-SubCell"/>
</dbReference>
<dbReference type="GO" id="GO:0005524">
    <property type="term" value="F:ATP binding"/>
    <property type="evidence" value="ECO:0007669"/>
    <property type="project" value="UniProtKB-KW"/>
</dbReference>
<dbReference type="Gene3D" id="3.40.50.10810">
    <property type="entry name" value="Tandem AAA-ATPase domain"/>
    <property type="match status" value="1"/>
</dbReference>
<keyword evidence="7" id="KW-0539">Nucleus</keyword>
<dbReference type="PANTHER" id="PTHR45797:SF1">
    <property type="entry name" value="HELICASE ARIP4"/>
    <property type="match status" value="1"/>
</dbReference>
<evidence type="ECO:0000313" key="9">
    <source>
        <dbReference type="EMBL" id="VDN32361.1"/>
    </source>
</evidence>
<evidence type="ECO:0000313" key="10">
    <source>
        <dbReference type="Proteomes" id="UP000281553"/>
    </source>
</evidence>
<gene>
    <name evidence="9" type="ORF">DILT_LOCUS15966</name>
</gene>
<evidence type="ECO:0000256" key="6">
    <source>
        <dbReference type="ARBA" id="ARBA00023125"/>
    </source>
</evidence>
<protein>
    <recommendedName>
        <fullName evidence="8">SNF2 N-terminal domain-containing protein</fullName>
    </recommendedName>
</protein>
<dbReference type="OrthoDB" id="9900844at2759"/>
<dbReference type="Proteomes" id="UP000281553">
    <property type="component" value="Unassembled WGS sequence"/>
</dbReference>
<accession>A0A3P7NNU5</accession>
<reference evidence="9 10" key="1">
    <citation type="submission" date="2018-11" db="EMBL/GenBank/DDBJ databases">
        <authorList>
            <consortium name="Pathogen Informatics"/>
        </authorList>
    </citation>
    <scope>NUCLEOTIDE SEQUENCE [LARGE SCALE GENOMIC DNA]</scope>
</reference>
<dbReference type="Pfam" id="PF00176">
    <property type="entry name" value="SNF2-rel_dom"/>
    <property type="match status" value="1"/>
</dbReference>
<dbReference type="EMBL" id="UYRU01082031">
    <property type="protein sequence ID" value="VDN32361.1"/>
    <property type="molecule type" value="Genomic_DNA"/>
</dbReference>
<evidence type="ECO:0000256" key="5">
    <source>
        <dbReference type="ARBA" id="ARBA00022840"/>
    </source>
</evidence>
<dbReference type="GO" id="GO:0003677">
    <property type="term" value="F:DNA binding"/>
    <property type="evidence" value="ECO:0007669"/>
    <property type="project" value="UniProtKB-KW"/>
</dbReference>
<dbReference type="AlphaFoldDB" id="A0A3P7NNU5"/>
<keyword evidence="3" id="KW-0547">Nucleotide-binding</keyword>
<dbReference type="GO" id="GO:0004386">
    <property type="term" value="F:helicase activity"/>
    <property type="evidence" value="ECO:0007669"/>
    <property type="project" value="UniProtKB-KW"/>
</dbReference>
<evidence type="ECO:0000256" key="1">
    <source>
        <dbReference type="ARBA" id="ARBA00004123"/>
    </source>
</evidence>
<evidence type="ECO:0000256" key="2">
    <source>
        <dbReference type="ARBA" id="ARBA00007025"/>
    </source>
</evidence>
<keyword evidence="4" id="KW-0378">Hydrolase</keyword>
<dbReference type="PANTHER" id="PTHR45797">
    <property type="entry name" value="RAD54-LIKE"/>
    <property type="match status" value="1"/>
</dbReference>
<dbReference type="InterPro" id="IPR027417">
    <property type="entry name" value="P-loop_NTPase"/>
</dbReference>
<comment type="subcellular location">
    <subcellularLocation>
        <location evidence="1">Nucleus</location>
    </subcellularLocation>
</comment>
<dbReference type="SUPFAM" id="SSF52540">
    <property type="entry name" value="P-loop containing nucleoside triphosphate hydrolases"/>
    <property type="match status" value="1"/>
</dbReference>
<dbReference type="InterPro" id="IPR000330">
    <property type="entry name" value="SNF2_N"/>
</dbReference>
<comment type="similarity">
    <text evidence="2">Belongs to the SNF2/RAD54 helicase family.</text>
</comment>
<organism evidence="9 10">
    <name type="scientific">Dibothriocephalus latus</name>
    <name type="common">Fish tapeworm</name>
    <name type="synonym">Diphyllobothrium latum</name>
    <dbReference type="NCBI Taxonomy" id="60516"/>
    <lineage>
        <taxon>Eukaryota</taxon>
        <taxon>Metazoa</taxon>
        <taxon>Spiralia</taxon>
        <taxon>Lophotrochozoa</taxon>
        <taxon>Platyhelminthes</taxon>
        <taxon>Cestoda</taxon>
        <taxon>Eucestoda</taxon>
        <taxon>Diphyllobothriidea</taxon>
        <taxon>Diphyllobothriidae</taxon>
        <taxon>Dibothriocephalus</taxon>
    </lineage>
</organism>
<dbReference type="InterPro" id="IPR038718">
    <property type="entry name" value="SNF2-like_sf"/>
</dbReference>
<keyword evidence="5" id="KW-0067">ATP-binding</keyword>
<sequence length="135" mass="14922">MRDAANLPDANGRISIGSSGSGSEAQTLFLSPHITRIIKPHQVSGVRFLYDNLIESQSQFETTEGFGCILAHSMGLGKSVQIIAFLDVIFRYCKARSVLLIVPINTLQVRSCFYLSASRTTVNDSILYSFSFFSY</sequence>
<dbReference type="InterPro" id="IPR044574">
    <property type="entry name" value="ARIP4-like"/>
</dbReference>
<evidence type="ECO:0000259" key="8">
    <source>
        <dbReference type="Pfam" id="PF00176"/>
    </source>
</evidence>
<proteinExistence type="inferred from homology"/>